<reference evidence="12" key="1">
    <citation type="submission" date="2017-09" db="EMBL/GenBank/DDBJ databases">
        <title>Depth-based differentiation of microbial function through sediment-hosted aquifers and enrichment of novel symbionts in the deep terrestrial subsurface.</title>
        <authorList>
            <person name="Probst A.J."/>
            <person name="Ladd B."/>
            <person name="Jarett J.K."/>
            <person name="Geller-Mcgrath D.E."/>
            <person name="Sieber C.M.K."/>
            <person name="Emerson J.B."/>
            <person name="Anantharaman K."/>
            <person name="Thomas B.C."/>
            <person name="Malmstrom R."/>
            <person name="Stieglmeier M."/>
            <person name="Klingl A."/>
            <person name="Woyke T."/>
            <person name="Ryan C.M."/>
            <person name="Banfield J.F."/>
        </authorList>
    </citation>
    <scope>NUCLEOTIDE SEQUENCE [LARGE SCALE GENOMIC DNA]</scope>
</reference>
<dbReference type="GO" id="GO:0000723">
    <property type="term" value="P:telomere maintenance"/>
    <property type="evidence" value="ECO:0007669"/>
    <property type="project" value="InterPro"/>
</dbReference>
<dbReference type="EMBL" id="PEYV01000043">
    <property type="protein sequence ID" value="PIS21473.1"/>
    <property type="molecule type" value="Genomic_DNA"/>
</dbReference>
<dbReference type="FunFam" id="3.40.50.300:FF:001498">
    <property type="entry name" value="ATP-dependent DNA helicase"/>
    <property type="match status" value="1"/>
</dbReference>
<keyword evidence="3" id="KW-0378">Hydrolase</keyword>
<dbReference type="InterPro" id="IPR049163">
    <property type="entry name" value="Pif1-like_2B_dom"/>
</dbReference>
<evidence type="ECO:0000256" key="8">
    <source>
        <dbReference type="ARBA" id="ARBA00023235"/>
    </source>
</evidence>
<dbReference type="PANTHER" id="PTHR47642">
    <property type="entry name" value="ATP-DEPENDENT DNA HELICASE"/>
    <property type="match status" value="1"/>
</dbReference>
<evidence type="ECO:0000256" key="1">
    <source>
        <dbReference type="ARBA" id="ARBA00022741"/>
    </source>
</evidence>
<sequence>MSNITLSPEQQKILNLLENASSHYFITGKAGTGKSVLLQFFKENSAKKVVVCAPTGVAALNVGGQTIHSLFRIPPAFIARESLKPVDAKTALLLKNIDTVVIDEISMVRADLMDAIDHRLRQTRHNSLPFGGAQIVMFGDMYQLSPIVSDPELHKYFADNNGGYYFFNAHAWKNTRFSVYELTNIFRQKDETFISILNAVREGVVAEQHLSTLNARTQIPIPEEGVLTLATTNQAVNEINNYHLDKISEKMYEYKATIIGSLEYSSFPTEEILRLKKGAQIMLLKNDKEKRWVNGSIGYIESLDETGIKINVDGFIYSLSPETWNKIRYKYNQNAHKIEEEVISSFTQYPLRLAWAITIHKSQGHTYGSVTVDMGNGAFTYGQTYVALSRCKSLEGLYLKREIAREDIKVDQSVISFMHQAIIMDAE</sequence>
<dbReference type="Pfam" id="PF05970">
    <property type="entry name" value="PIF1"/>
    <property type="match status" value="1"/>
</dbReference>
<keyword evidence="8" id="KW-0413">Isomerase</keyword>
<evidence type="ECO:0000259" key="10">
    <source>
        <dbReference type="Pfam" id="PF21530"/>
    </source>
</evidence>
<evidence type="ECO:0000256" key="2">
    <source>
        <dbReference type="ARBA" id="ARBA00022763"/>
    </source>
</evidence>
<feature type="domain" description="DNA helicase Pif1-like DEAD-box helicase" evidence="9">
    <location>
        <begin position="6"/>
        <end position="208"/>
    </location>
</feature>
<evidence type="ECO:0000256" key="6">
    <source>
        <dbReference type="ARBA" id="ARBA00023125"/>
    </source>
</evidence>
<proteinExistence type="predicted"/>
<evidence type="ECO:0000313" key="12">
    <source>
        <dbReference type="Proteomes" id="UP000231098"/>
    </source>
</evidence>
<evidence type="ECO:0000256" key="4">
    <source>
        <dbReference type="ARBA" id="ARBA00022806"/>
    </source>
</evidence>
<dbReference type="AlphaFoldDB" id="A0A2H0X960"/>
<evidence type="ECO:0000256" key="5">
    <source>
        <dbReference type="ARBA" id="ARBA00022840"/>
    </source>
</evidence>
<keyword evidence="5" id="KW-0067">ATP-binding</keyword>
<keyword evidence="4 11" id="KW-0347">Helicase</keyword>
<dbReference type="CDD" id="cd18809">
    <property type="entry name" value="SF1_C_RecD"/>
    <property type="match status" value="1"/>
</dbReference>
<dbReference type="InterPro" id="IPR027417">
    <property type="entry name" value="P-loop_NTPase"/>
</dbReference>
<gene>
    <name evidence="11" type="ORF">COT51_02595</name>
</gene>
<dbReference type="PANTHER" id="PTHR47642:SF5">
    <property type="entry name" value="ATP-DEPENDENT DNA HELICASE"/>
    <property type="match status" value="1"/>
</dbReference>
<dbReference type="SUPFAM" id="SSF52540">
    <property type="entry name" value="P-loop containing nucleoside triphosphate hydrolases"/>
    <property type="match status" value="2"/>
</dbReference>
<dbReference type="Gene3D" id="2.30.30.940">
    <property type="match status" value="1"/>
</dbReference>
<protein>
    <submittedName>
        <fullName evidence="11">Helicase</fullName>
    </submittedName>
</protein>
<evidence type="ECO:0000256" key="3">
    <source>
        <dbReference type="ARBA" id="ARBA00022801"/>
    </source>
</evidence>
<dbReference type="Pfam" id="PF21530">
    <property type="entry name" value="Pif1_2B_dom"/>
    <property type="match status" value="1"/>
</dbReference>
<dbReference type="GO" id="GO:0003678">
    <property type="term" value="F:DNA helicase activity"/>
    <property type="evidence" value="ECO:0007669"/>
    <property type="project" value="InterPro"/>
</dbReference>
<comment type="caution">
    <text evidence="11">The sequence shown here is derived from an EMBL/GenBank/DDBJ whole genome shotgun (WGS) entry which is preliminary data.</text>
</comment>
<dbReference type="Proteomes" id="UP000231098">
    <property type="component" value="Unassembled WGS sequence"/>
</dbReference>
<keyword evidence="7" id="KW-0234">DNA repair</keyword>
<dbReference type="GO" id="GO:0006281">
    <property type="term" value="P:DNA repair"/>
    <property type="evidence" value="ECO:0007669"/>
    <property type="project" value="InterPro"/>
</dbReference>
<keyword evidence="1" id="KW-0547">Nucleotide-binding</keyword>
<feature type="domain" description="DNA helicase Pif1-like 2B" evidence="10">
    <location>
        <begin position="261"/>
        <end position="300"/>
    </location>
</feature>
<evidence type="ECO:0000256" key="7">
    <source>
        <dbReference type="ARBA" id="ARBA00023204"/>
    </source>
</evidence>
<keyword evidence="2" id="KW-0227">DNA damage</keyword>
<organism evidence="11 12">
    <name type="scientific">candidate division WWE3 bacterium CG08_land_8_20_14_0_20_41_15</name>
    <dbReference type="NCBI Taxonomy" id="1975086"/>
    <lineage>
        <taxon>Bacteria</taxon>
        <taxon>Katanobacteria</taxon>
    </lineage>
</organism>
<evidence type="ECO:0000259" key="9">
    <source>
        <dbReference type="Pfam" id="PF05970"/>
    </source>
</evidence>
<dbReference type="Gene3D" id="3.40.50.300">
    <property type="entry name" value="P-loop containing nucleotide triphosphate hydrolases"/>
    <property type="match status" value="2"/>
</dbReference>
<evidence type="ECO:0000313" key="11">
    <source>
        <dbReference type="EMBL" id="PIS21473.1"/>
    </source>
</evidence>
<name>A0A2H0X960_UNCKA</name>
<keyword evidence="6" id="KW-0238">DNA-binding</keyword>
<dbReference type="InterPro" id="IPR010285">
    <property type="entry name" value="DNA_helicase_pif1-like_DEAD"/>
</dbReference>
<dbReference type="InterPro" id="IPR051055">
    <property type="entry name" value="PIF1_helicase"/>
</dbReference>
<accession>A0A2H0X960</accession>